<dbReference type="Pfam" id="PF03358">
    <property type="entry name" value="FMN_red"/>
    <property type="match status" value="1"/>
</dbReference>
<gene>
    <name evidence="2" type="ORF">GCM10008908_37180</name>
</gene>
<proteinExistence type="predicted"/>
<accession>A0ABN1KYH1</accession>
<evidence type="ECO:0000259" key="1">
    <source>
        <dbReference type="Pfam" id="PF03358"/>
    </source>
</evidence>
<evidence type="ECO:0000313" key="2">
    <source>
        <dbReference type="EMBL" id="GAA0779135.1"/>
    </source>
</evidence>
<sequence>MKCLVIHGSPRRGNTWDVLTLVKEELKKNLELNFIDIELRKENIPLCIGCFN</sequence>
<organism evidence="2 3">
    <name type="scientific">Clostridium subterminale</name>
    <dbReference type="NCBI Taxonomy" id="1550"/>
    <lineage>
        <taxon>Bacteria</taxon>
        <taxon>Bacillati</taxon>
        <taxon>Bacillota</taxon>
        <taxon>Clostridia</taxon>
        <taxon>Eubacteriales</taxon>
        <taxon>Clostridiaceae</taxon>
        <taxon>Clostridium</taxon>
    </lineage>
</organism>
<comment type="caution">
    <text evidence="2">The sequence shown here is derived from an EMBL/GenBank/DDBJ whole genome shotgun (WGS) entry which is preliminary data.</text>
</comment>
<protein>
    <recommendedName>
        <fullName evidence="1">NADPH-dependent FMN reductase-like domain-containing protein</fullName>
    </recommendedName>
</protein>
<dbReference type="InterPro" id="IPR005025">
    <property type="entry name" value="FMN_Rdtase-like_dom"/>
</dbReference>
<dbReference type="EMBL" id="BAAACI010000011">
    <property type="protein sequence ID" value="GAA0779135.1"/>
    <property type="molecule type" value="Genomic_DNA"/>
</dbReference>
<reference evidence="2 3" key="1">
    <citation type="journal article" date="2019" name="Int. J. Syst. Evol. Microbiol.">
        <title>The Global Catalogue of Microorganisms (GCM) 10K type strain sequencing project: providing services to taxonomists for standard genome sequencing and annotation.</title>
        <authorList>
            <consortium name="The Broad Institute Genomics Platform"/>
            <consortium name="The Broad Institute Genome Sequencing Center for Infectious Disease"/>
            <person name="Wu L."/>
            <person name="Ma J."/>
        </authorList>
    </citation>
    <scope>NUCLEOTIDE SEQUENCE [LARGE SCALE GENOMIC DNA]</scope>
    <source>
        <strain evidence="2 3">JCM 1417</strain>
    </source>
</reference>
<keyword evidence="3" id="KW-1185">Reference proteome</keyword>
<dbReference type="SUPFAM" id="SSF52218">
    <property type="entry name" value="Flavoproteins"/>
    <property type="match status" value="1"/>
</dbReference>
<feature type="domain" description="NADPH-dependent FMN reductase-like" evidence="1">
    <location>
        <begin position="1"/>
        <end position="48"/>
    </location>
</feature>
<dbReference type="Gene3D" id="3.40.50.360">
    <property type="match status" value="1"/>
</dbReference>
<name>A0ABN1KYH1_CLOSU</name>
<dbReference type="InterPro" id="IPR029039">
    <property type="entry name" value="Flavoprotein-like_sf"/>
</dbReference>
<dbReference type="Proteomes" id="UP001501047">
    <property type="component" value="Unassembled WGS sequence"/>
</dbReference>
<evidence type="ECO:0000313" key="3">
    <source>
        <dbReference type="Proteomes" id="UP001501047"/>
    </source>
</evidence>